<evidence type="ECO:0000313" key="1">
    <source>
        <dbReference type="EMBL" id="QDU34960.1"/>
    </source>
</evidence>
<dbReference type="RefSeq" id="WP_200761295.1">
    <property type="nucleotide sequence ID" value="NZ_CP036425.1"/>
</dbReference>
<evidence type="ECO:0000313" key="2">
    <source>
        <dbReference type="Proteomes" id="UP000317369"/>
    </source>
</evidence>
<name>A0A517YXL2_9BACT</name>
<dbReference type="EMBL" id="CP036425">
    <property type="protein sequence ID" value="QDU34960.1"/>
    <property type="molecule type" value="Genomic_DNA"/>
</dbReference>
<sequence>MLKMFCLIGDEAGLKWMSGAFVRAFLVKWVFAGVNEVNYGVEFARFGHESGSFG</sequence>
<protein>
    <submittedName>
        <fullName evidence="1">Uncharacterized protein</fullName>
    </submittedName>
</protein>
<gene>
    <name evidence="1" type="ORF">KS4_30370</name>
</gene>
<dbReference type="AlphaFoldDB" id="A0A517YXL2"/>
<dbReference type="Proteomes" id="UP000317369">
    <property type="component" value="Chromosome"/>
</dbReference>
<dbReference type="KEGG" id="pcor:KS4_30370"/>
<keyword evidence="2" id="KW-1185">Reference proteome</keyword>
<organism evidence="1 2">
    <name type="scientific">Poriferisphaera corsica</name>
    <dbReference type="NCBI Taxonomy" id="2528020"/>
    <lineage>
        <taxon>Bacteria</taxon>
        <taxon>Pseudomonadati</taxon>
        <taxon>Planctomycetota</taxon>
        <taxon>Phycisphaerae</taxon>
        <taxon>Phycisphaerales</taxon>
        <taxon>Phycisphaeraceae</taxon>
        <taxon>Poriferisphaera</taxon>
    </lineage>
</organism>
<accession>A0A517YXL2</accession>
<proteinExistence type="predicted"/>
<reference evidence="1 2" key="1">
    <citation type="submission" date="2019-02" db="EMBL/GenBank/DDBJ databases">
        <title>Deep-cultivation of Planctomycetes and their phenomic and genomic characterization uncovers novel biology.</title>
        <authorList>
            <person name="Wiegand S."/>
            <person name="Jogler M."/>
            <person name="Boedeker C."/>
            <person name="Pinto D."/>
            <person name="Vollmers J."/>
            <person name="Rivas-Marin E."/>
            <person name="Kohn T."/>
            <person name="Peeters S.H."/>
            <person name="Heuer A."/>
            <person name="Rast P."/>
            <person name="Oberbeckmann S."/>
            <person name="Bunk B."/>
            <person name="Jeske O."/>
            <person name="Meyerdierks A."/>
            <person name="Storesund J.E."/>
            <person name="Kallscheuer N."/>
            <person name="Luecker S."/>
            <person name="Lage O.M."/>
            <person name="Pohl T."/>
            <person name="Merkel B.J."/>
            <person name="Hornburger P."/>
            <person name="Mueller R.-W."/>
            <person name="Bruemmer F."/>
            <person name="Labrenz M."/>
            <person name="Spormann A.M."/>
            <person name="Op den Camp H."/>
            <person name="Overmann J."/>
            <person name="Amann R."/>
            <person name="Jetten M.S.M."/>
            <person name="Mascher T."/>
            <person name="Medema M.H."/>
            <person name="Devos D.P."/>
            <person name="Kaster A.-K."/>
            <person name="Ovreas L."/>
            <person name="Rohde M."/>
            <person name="Galperin M.Y."/>
            <person name="Jogler C."/>
        </authorList>
    </citation>
    <scope>NUCLEOTIDE SEQUENCE [LARGE SCALE GENOMIC DNA]</scope>
    <source>
        <strain evidence="1 2">KS4</strain>
    </source>
</reference>